<dbReference type="Gene3D" id="3.90.350.10">
    <property type="entry name" value="Transposase Inhibitor Protein From Tn5, Chain A, domain 1"/>
    <property type="match status" value="1"/>
</dbReference>
<dbReference type="InterPro" id="IPR012337">
    <property type="entry name" value="RNaseH-like_sf"/>
</dbReference>
<evidence type="ECO:0000313" key="2">
    <source>
        <dbReference type="EMBL" id="MFI6500340.1"/>
    </source>
</evidence>
<feature type="domain" description="Transposase IS4-like" evidence="1">
    <location>
        <begin position="5"/>
        <end position="138"/>
    </location>
</feature>
<dbReference type="RefSeq" id="WP_397084183.1">
    <property type="nucleotide sequence ID" value="NZ_JBITGY010000006.1"/>
</dbReference>
<organism evidence="2 3">
    <name type="scientific">Nonomuraea typhae</name>
    <dbReference type="NCBI Taxonomy" id="2603600"/>
    <lineage>
        <taxon>Bacteria</taxon>
        <taxon>Bacillati</taxon>
        <taxon>Actinomycetota</taxon>
        <taxon>Actinomycetes</taxon>
        <taxon>Streptosporangiales</taxon>
        <taxon>Streptosporangiaceae</taxon>
        <taxon>Nonomuraea</taxon>
    </lineage>
</organism>
<accession>A0ABW7YWN7</accession>
<protein>
    <submittedName>
        <fullName evidence="2">Transposase</fullName>
    </submittedName>
</protein>
<dbReference type="Proteomes" id="UP001612741">
    <property type="component" value="Unassembled WGS sequence"/>
</dbReference>
<gene>
    <name evidence="2" type="ORF">ACIBG2_23375</name>
</gene>
<keyword evidence="3" id="KW-1185">Reference proteome</keyword>
<proteinExistence type="predicted"/>
<evidence type="ECO:0000313" key="3">
    <source>
        <dbReference type="Proteomes" id="UP001612741"/>
    </source>
</evidence>
<dbReference type="PANTHER" id="PTHR33258:SF1">
    <property type="entry name" value="TRANSPOSASE INSL FOR INSERTION SEQUENCE ELEMENT IS186A-RELATED"/>
    <property type="match status" value="1"/>
</dbReference>
<comment type="caution">
    <text evidence="2">The sequence shown here is derived from an EMBL/GenBank/DDBJ whole genome shotgun (WGS) entry which is preliminary data.</text>
</comment>
<dbReference type="EMBL" id="JBITGY010000006">
    <property type="protein sequence ID" value="MFI6500340.1"/>
    <property type="molecule type" value="Genomic_DNA"/>
</dbReference>
<dbReference type="PANTHER" id="PTHR33258">
    <property type="entry name" value="TRANSPOSASE INSL FOR INSERTION SEQUENCE ELEMENT IS186A-RELATED"/>
    <property type="match status" value="1"/>
</dbReference>
<name>A0ABW7YWN7_9ACTN</name>
<sequence>MLLPADRNFAATDLLNHLAVTGADLLVRCKSGRNLPALARCRDGSILARLGTLTVRVIDAETTIRTAAGTRTGRYRLLTTLTDATAHPAADLVRLYHERWEIETAYAELKSTILSGHVLRSRTPDGIEQEVWALLITYQVLRTAMTDATDSLPGTDPDRAGFSTALAAARDQLILAAGVMPGTDIDLIGTIGRHVLAHLPPARRVRTKDRTVKRAISKYNARGPAIDRATYKATISINMIPASP</sequence>
<evidence type="ECO:0000259" key="1">
    <source>
        <dbReference type="Pfam" id="PF01609"/>
    </source>
</evidence>
<reference evidence="2 3" key="1">
    <citation type="submission" date="2024-10" db="EMBL/GenBank/DDBJ databases">
        <title>The Natural Products Discovery Center: Release of the First 8490 Sequenced Strains for Exploring Actinobacteria Biosynthetic Diversity.</title>
        <authorList>
            <person name="Kalkreuter E."/>
            <person name="Kautsar S.A."/>
            <person name="Yang D."/>
            <person name="Bader C.D."/>
            <person name="Teijaro C.N."/>
            <person name="Fluegel L."/>
            <person name="Davis C.M."/>
            <person name="Simpson J.R."/>
            <person name="Lauterbach L."/>
            <person name="Steele A.D."/>
            <person name="Gui C."/>
            <person name="Meng S."/>
            <person name="Li G."/>
            <person name="Viehrig K."/>
            <person name="Ye F."/>
            <person name="Su P."/>
            <person name="Kiefer A.F."/>
            <person name="Nichols A."/>
            <person name="Cepeda A.J."/>
            <person name="Yan W."/>
            <person name="Fan B."/>
            <person name="Jiang Y."/>
            <person name="Adhikari A."/>
            <person name="Zheng C.-J."/>
            <person name="Schuster L."/>
            <person name="Cowan T.M."/>
            <person name="Smanski M.J."/>
            <person name="Chevrette M.G."/>
            <person name="De Carvalho L.P.S."/>
            <person name="Shen B."/>
        </authorList>
    </citation>
    <scope>NUCLEOTIDE SEQUENCE [LARGE SCALE GENOMIC DNA]</scope>
    <source>
        <strain evidence="2 3">NPDC050545</strain>
    </source>
</reference>
<dbReference type="InterPro" id="IPR002559">
    <property type="entry name" value="Transposase_11"/>
</dbReference>
<dbReference type="Pfam" id="PF01609">
    <property type="entry name" value="DDE_Tnp_1"/>
    <property type="match status" value="1"/>
</dbReference>
<dbReference type="SUPFAM" id="SSF53098">
    <property type="entry name" value="Ribonuclease H-like"/>
    <property type="match status" value="1"/>
</dbReference>